<gene>
    <name evidence="1" type="ORF">LX97_03332</name>
</gene>
<name>A0ABX5PU39_9FLAO</name>
<dbReference type="Gene3D" id="3.20.20.80">
    <property type="entry name" value="Glycosidases"/>
    <property type="match status" value="1"/>
</dbReference>
<dbReference type="InterPro" id="IPR017853">
    <property type="entry name" value="GH"/>
</dbReference>
<evidence type="ECO:0008006" key="3">
    <source>
        <dbReference type="Google" id="ProtNLM"/>
    </source>
</evidence>
<dbReference type="Pfam" id="PF22612">
    <property type="entry name" value="GH113"/>
    <property type="match status" value="1"/>
</dbReference>
<dbReference type="RefSeq" id="WP_015362460.1">
    <property type="nucleotide sequence ID" value="NZ_QKZR01000008.1"/>
</dbReference>
<accession>A0ABX5PU39</accession>
<evidence type="ECO:0000313" key="1">
    <source>
        <dbReference type="EMBL" id="PZX36867.1"/>
    </source>
</evidence>
<dbReference type="Proteomes" id="UP000248584">
    <property type="component" value="Unassembled WGS sequence"/>
</dbReference>
<dbReference type="PROSITE" id="PS51257">
    <property type="entry name" value="PROKAR_LIPOPROTEIN"/>
    <property type="match status" value="1"/>
</dbReference>
<organism evidence="1 2">
    <name type="scientific">Nonlabens dokdonensis</name>
    <dbReference type="NCBI Taxonomy" id="328515"/>
    <lineage>
        <taxon>Bacteria</taxon>
        <taxon>Pseudomonadati</taxon>
        <taxon>Bacteroidota</taxon>
        <taxon>Flavobacteriia</taxon>
        <taxon>Flavobacteriales</taxon>
        <taxon>Flavobacteriaceae</taxon>
        <taxon>Nonlabens</taxon>
    </lineage>
</organism>
<reference evidence="1 2" key="1">
    <citation type="submission" date="2018-06" db="EMBL/GenBank/DDBJ databases">
        <title>Genomic Encyclopedia of Archaeal and Bacterial Type Strains, Phase II (KMG-II): from individual species to whole genera.</title>
        <authorList>
            <person name="Goeker M."/>
        </authorList>
    </citation>
    <scope>NUCLEOTIDE SEQUENCE [LARGE SCALE GENOMIC DNA]</scope>
    <source>
        <strain evidence="1 2">DSM 17205</strain>
    </source>
</reference>
<keyword evidence="2" id="KW-1185">Reference proteome</keyword>
<dbReference type="CDD" id="cd19608">
    <property type="entry name" value="GH113_mannanase-like"/>
    <property type="match status" value="1"/>
</dbReference>
<comment type="caution">
    <text evidence="1">The sequence shown here is derived from an EMBL/GenBank/DDBJ whole genome shotgun (WGS) entry which is preliminary data.</text>
</comment>
<dbReference type="SUPFAM" id="SSF51445">
    <property type="entry name" value="(Trans)glycosidases"/>
    <property type="match status" value="1"/>
</dbReference>
<sequence>MKKILFLLFAIIISSCNSKNKDLVENLNTIPAPGEAKINGISLVATNNPITAPQITPLADFNANYTAIIPYAWMRGLDEPEIFYSEERGDWGEKSNGVKITNQLLNDQGIQAMIKPQLWIRRGDYTGNIELTKEEEWQLLEKTYSSYIMRFVKIAEEKNIPLFCIGTELDSFVEARPKYWNNLIKEIRSIYKGKLTYAANWDNYKRVHFWNDLDYIGVDAYFPMCDLKTPDTKNIDASWKKWKEELAFVSQKHDNKKILFTEYGYISADFAGREPWKNAPKEYEVNQEAQKILYEGLFKNVWNEDWMAGGFFWKYHAEDSRWHGFEKRFTPQDKKAAQIITETYGKSS</sequence>
<dbReference type="InterPro" id="IPR055151">
    <property type="entry name" value="GH113"/>
</dbReference>
<dbReference type="EMBL" id="QKZR01000008">
    <property type="protein sequence ID" value="PZX36867.1"/>
    <property type="molecule type" value="Genomic_DNA"/>
</dbReference>
<proteinExistence type="predicted"/>
<evidence type="ECO:0000313" key="2">
    <source>
        <dbReference type="Proteomes" id="UP000248584"/>
    </source>
</evidence>
<protein>
    <recommendedName>
        <fullName evidence="3">Glycoside hydrolase</fullName>
    </recommendedName>
</protein>